<protein>
    <submittedName>
        <fullName evidence="1">Uncharacterized protein</fullName>
    </submittedName>
</protein>
<accession>A0A438FH09</accession>
<gene>
    <name evidence="1" type="ORF">CK203_107808</name>
</gene>
<dbReference type="EMBL" id="QGNW01000912">
    <property type="protein sequence ID" value="RVW59030.1"/>
    <property type="molecule type" value="Genomic_DNA"/>
</dbReference>
<name>A0A438FH09_VITVI</name>
<organism evidence="1 2">
    <name type="scientific">Vitis vinifera</name>
    <name type="common">Grape</name>
    <dbReference type="NCBI Taxonomy" id="29760"/>
    <lineage>
        <taxon>Eukaryota</taxon>
        <taxon>Viridiplantae</taxon>
        <taxon>Streptophyta</taxon>
        <taxon>Embryophyta</taxon>
        <taxon>Tracheophyta</taxon>
        <taxon>Spermatophyta</taxon>
        <taxon>Magnoliopsida</taxon>
        <taxon>eudicotyledons</taxon>
        <taxon>Gunneridae</taxon>
        <taxon>Pentapetalae</taxon>
        <taxon>rosids</taxon>
        <taxon>Vitales</taxon>
        <taxon>Vitaceae</taxon>
        <taxon>Viteae</taxon>
        <taxon>Vitis</taxon>
    </lineage>
</organism>
<evidence type="ECO:0000313" key="1">
    <source>
        <dbReference type="EMBL" id="RVW59030.1"/>
    </source>
</evidence>
<dbReference type="AlphaFoldDB" id="A0A438FH09"/>
<reference evidence="1 2" key="1">
    <citation type="journal article" date="2018" name="PLoS Genet.">
        <title>Population sequencing reveals clonal diversity and ancestral inbreeding in the grapevine cultivar Chardonnay.</title>
        <authorList>
            <person name="Roach M.J."/>
            <person name="Johnson D.L."/>
            <person name="Bohlmann J."/>
            <person name="van Vuuren H.J."/>
            <person name="Jones S.J."/>
            <person name="Pretorius I.S."/>
            <person name="Schmidt S.A."/>
            <person name="Borneman A.R."/>
        </authorList>
    </citation>
    <scope>NUCLEOTIDE SEQUENCE [LARGE SCALE GENOMIC DNA]</scope>
    <source>
        <strain evidence="2">cv. Chardonnay</strain>
        <tissue evidence="1">Leaf</tissue>
    </source>
</reference>
<dbReference type="Proteomes" id="UP000288805">
    <property type="component" value="Unassembled WGS sequence"/>
</dbReference>
<evidence type="ECO:0000313" key="2">
    <source>
        <dbReference type="Proteomes" id="UP000288805"/>
    </source>
</evidence>
<comment type="caution">
    <text evidence="1">The sequence shown here is derived from an EMBL/GenBank/DDBJ whole genome shotgun (WGS) entry which is preliminary data.</text>
</comment>
<proteinExistence type="predicted"/>
<sequence>MFLIDAFLRHNLYPLQHWTQRRGVLLEALFKMSEGFFFGPHHLILAALLYFEEKVHKKKLQRADTIPSLSKAAMPNSGALGYPSEPQLEQLTIQSTHSQLLGEHPHDTYLRVYLLLLLPLQTPPVAPASSQPSTSAEPRIAIPISEYRELCRSLETLTASQSSLAQEMAAIRACQEQMLATQAQHTAILRQLQLHFDLPPAVEPPLLLQQCHTLIPQSLRPHLEHQLKRQTHLPSPSTKPLIRLLYLYLLLLFYLFDHQSNPRLRRVIWNPCQSNGKLKNMKNQSFEVLCHKQIRNARRGSKEKSAMKHILDDSHLSHFWTLPESILHAIYHFKAQEVKNPMLQTCCVFPLKFPVTMEAEYRKPKANFAALRNQPFAAK</sequence>